<keyword evidence="1" id="KW-1133">Transmembrane helix</keyword>
<evidence type="ECO:0008006" key="5">
    <source>
        <dbReference type="Google" id="ProtNLM"/>
    </source>
</evidence>
<proteinExistence type="predicted"/>
<dbReference type="EMBL" id="JAFCMP010000518">
    <property type="protein sequence ID" value="KAG5178054.1"/>
    <property type="molecule type" value="Genomic_DNA"/>
</dbReference>
<reference evidence="3" key="1">
    <citation type="submission" date="2021-02" db="EMBL/GenBank/DDBJ databases">
        <title>First Annotated Genome of the Yellow-green Alga Tribonema minus.</title>
        <authorList>
            <person name="Mahan K.M."/>
        </authorList>
    </citation>
    <scope>NUCLEOTIDE SEQUENCE</scope>
    <source>
        <strain evidence="3">UTEX B ZZ1240</strain>
    </source>
</reference>
<accession>A0A835YVU8</accession>
<dbReference type="Proteomes" id="UP000664859">
    <property type="component" value="Unassembled WGS sequence"/>
</dbReference>
<sequence>MCGNFGLLLLLEAIGFKEDYSRHTPEEWYDKLGLLPLTAILEAMAAATEIRGGQAGGIASCAWTRLQSAGGNDLDPQTRRVRTVARKRHPLARDILQLYNWAVFQSQLKAGTRGEEPTRSSVYIGHTSAIPHMNAWFATGSKNQVPELHPHQWMPYAIEEVWMVWEGKFQPVQGVKVGISITHNGDFEALEAFGTTATNEELGLWLERVLHTPNDCKGDSPKVAGMLDLLRVQGRWAASARLAYQRAIAPCKEDAAGGKPLSKSAPNTAPLPAWYESWSKYFSARFAPAAAKIVRVEADATYSINAPAARAFIAEVNSFVRHAVRGFLRGDLYSALTELLSRAEGSFGLTAFSTLEPAAAVLGCKGQPMALALDDALPLILFGQVSSPPIAAERLLRTAQHCSEAAAVAAAVRDPKVTAQGNVALQKAIRAGAVPMASASVDAMESGSVASADGPSGWAGLPYRVDMDERGEDLLESPVSDPANRPDASGWQCSSGIQIRSYSLVTRMEASATDLQGRMCAQGGGAGPGGPSRPPRLEGEDLVAYDLRCTPSVLAHIDAAWDEEPQRSSTSKGAYGMMMTSMMSTGGFKSPVLRTAHAMAAKLFDAMAVRRSRGARGDGFIDLLVAGVEASLWIAEQFACDVKNVFPHIAIATVSANKLLGFGAHSNRKCRRRRQQAAAVLGSHFNCKARMHPVFFSGGARLEGRTVSHHTVVLLLSQSGQTFPTLHATRLMVDLLGDNVFLLTGVANSKMEQALKQVYTDKGIRYDGCRVLSNMSGHCPAEPTSLAVAAAHHTLTKLLLFMVQYVKVHEEVPLEGAGDAHRQQQRQISLHRQLNLVRQMSFQEHSTVQGQYGTVQGQYGTVQAQYNAFVPLAAAAPSAEEQFQMSASVHAIAECTDMYSVGLQGLKREPLTGSLTALDIKDMGMVLKTSALANISAIVGADSEGRAIASQTHEQLQQQGLAWAKHIKEPWQIMVIAGAYIILSVVFQVPFFSVLAYIVSRIAAAAGAPVCTDWCWGASVWNEATWDGSLAPPLVGLALRLMDAILYVYVGYMLTLMLRMAQGRPAWARMGARTIVIVDMPMVHQLTESFVSKLFSMGYSFVSVDVHGASGADHFVHRFTHRVVRGLLLAVGRPDGRLCALTKTEATVLLAVKQAVFIDNWGVGPETVTVGHNPYSPAVFDKHITLPSNRRNFMDEEVYGALAQAAKPYTGTMLESIGHKVQRVWNEAMKELAEVHGNTAEAKMEQLKRQMGLSTLPSIMNLYQSLPYGAHHCAGFMADPQENEEQPGEAIMHRRSCSFASTDLSLPVLRRLRMALSVAVAKEQEDPSYLHDPSLRMAFASKLDARSHTIQDKSMPLQIFYESRIAALDSHTSRDKSTRLQIVYEARIAALDRYMAFCVMFHSMAKASCRPWLRYPWDITRSQSNLRVATTAAPVNSGGTSSQEHISLETKHLMRVAAAKFSGYVSQF</sequence>
<keyword evidence="1" id="KW-0472">Membrane</keyword>
<evidence type="ECO:0000256" key="1">
    <source>
        <dbReference type="SAM" id="Phobius"/>
    </source>
</evidence>
<comment type="caution">
    <text evidence="3">The sequence shown here is derived from an EMBL/GenBank/DDBJ whole genome shotgun (WGS) entry which is preliminary data.</text>
</comment>
<feature type="signal peptide" evidence="2">
    <location>
        <begin position="1"/>
        <end position="21"/>
    </location>
</feature>
<name>A0A835YVU8_9STRA</name>
<feature type="chain" id="PRO_5032661947" description="Glutamine amidotransferase type-2 domain-containing protein" evidence="2">
    <location>
        <begin position="22"/>
        <end position="1468"/>
    </location>
</feature>
<evidence type="ECO:0000313" key="3">
    <source>
        <dbReference type="EMBL" id="KAG5178054.1"/>
    </source>
</evidence>
<feature type="transmembrane region" description="Helical" evidence="1">
    <location>
        <begin position="973"/>
        <end position="999"/>
    </location>
</feature>
<keyword evidence="2" id="KW-0732">Signal</keyword>
<organism evidence="3 4">
    <name type="scientific">Tribonema minus</name>
    <dbReference type="NCBI Taxonomy" id="303371"/>
    <lineage>
        <taxon>Eukaryota</taxon>
        <taxon>Sar</taxon>
        <taxon>Stramenopiles</taxon>
        <taxon>Ochrophyta</taxon>
        <taxon>PX clade</taxon>
        <taxon>Xanthophyceae</taxon>
        <taxon>Tribonematales</taxon>
        <taxon>Tribonemataceae</taxon>
        <taxon>Tribonema</taxon>
    </lineage>
</organism>
<evidence type="ECO:0000256" key="2">
    <source>
        <dbReference type="SAM" id="SignalP"/>
    </source>
</evidence>
<gene>
    <name evidence="3" type="ORF">JKP88DRAFT_264782</name>
</gene>
<protein>
    <recommendedName>
        <fullName evidence="5">Glutamine amidotransferase type-2 domain-containing protein</fullName>
    </recommendedName>
</protein>
<dbReference type="OrthoDB" id="40822at2759"/>
<feature type="transmembrane region" description="Helical" evidence="1">
    <location>
        <begin position="1044"/>
        <end position="1061"/>
    </location>
</feature>
<evidence type="ECO:0000313" key="4">
    <source>
        <dbReference type="Proteomes" id="UP000664859"/>
    </source>
</evidence>
<keyword evidence="1" id="KW-0812">Transmembrane</keyword>
<keyword evidence="4" id="KW-1185">Reference proteome</keyword>